<dbReference type="GO" id="GO:0003700">
    <property type="term" value="F:DNA-binding transcription factor activity"/>
    <property type="evidence" value="ECO:0007669"/>
    <property type="project" value="TreeGrafter"/>
</dbReference>
<dbReference type="GO" id="GO:0005829">
    <property type="term" value="C:cytosol"/>
    <property type="evidence" value="ECO:0007669"/>
    <property type="project" value="TreeGrafter"/>
</dbReference>
<dbReference type="InterPro" id="IPR018490">
    <property type="entry name" value="cNMP-bd_dom_sf"/>
</dbReference>
<dbReference type="Gene3D" id="2.60.120.10">
    <property type="entry name" value="Jelly Rolls"/>
    <property type="match status" value="1"/>
</dbReference>
<sequence>MSPRSPAKPQPNPQQNHLLAALSPDVQSRLFPHLELVHLPLRALMYESGTSMSHVYFPTDSIVSLQYVMENGASTAILVVGNEGLLGITLFMGGESTPSRSVVQSAGYAYRLPRPQVKEEFNRHGQLLLLMLRYTQALITQVAQTAVCNRHHSIDQQLCRWLLLSMDRLSHNHLTMTQEFIGHMLGVRREGVTQAALKLQQLGVISYSRGLIKVIDRDQLEHLSCECYEVVKKETAILLTYLPQRQLIKNPEDIPVVVLKTQ</sequence>
<accession>A0A437QLM7</accession>
<dbReference type="OrthoDB" id="8969464at2"/>
<gene>
    <name evidence="5" type="ORF">EOE67_13685</name>
</gene>
<dbReference type="InterPro" id="IPR036388">
    <property type="entry name" value="WH-like_DNA-bd_sf"/>
</dbReference>
<keyword evidence="6" id="KW-1185">Reference proteome</keyword>
<dbReference type="SUPFAM" id="SSF51206">
    <property type="entry name" value="cAMP-binding domain-like"/>
    <property type="match status" value="1"/>
</dbReference>
<keyword evidence="1" id="KW-0805">Transcription regulation</keyword>
<dbReference type="Proteomes" id="UP000283077">
    <property type="component" value="Unassembled WGS sequence"/>
</dbReference>
<dbReference type="GO" id="GO:0003677">
    <property type="term" value="F:DNA binding"/>
    <property type="evidence" value="ECO:0007669"/>
    <property type="project" value="UniProtKB-KW"/>
</dbReference>
<organism evidence="5 6">
    <name type="scientific">Rheinheimera riviphila</name>
    <dbReference type="NCBI Taxonomy" id="1834037"/>
    <lineage>
        <taxon>Bacteria</taxon>
        <taxon>Pseudomonadati</taxon>
        <taxon>Pseudomonadota</taxon>
        <taxon>Gammaproteobacteria</taxon>
        <taxon>Chromatiales</taxon>
        <taxon>Chromatiaceae</taxon>
        <taxon>Rheinheimera</taxon>
    </lineage>
</organism>
<dbReference type="InterPro" id="IPR012318">
    <property type="entry name" value="HTH_CRP"/>
</dbReference>
<evidence type="ECO:0000259" key="4">
    <source>
        <dbReference type="Pfam" id="PF13545"/>
    </source>
</evidence>
<dbReference type="PANTHER" id="PTHR24567">
    <property type="entry name" value="CRP FAMILY TRANSCRIPTIONAL REGULATORY PROTEIN"/>
    <property type="match status" value="1"/>
</dbReference>
<proteinExistence type="predicted"/>
<comment type="caution">
    <text evidence="5">The sequence shown here is derived from an EMBL/GenBank/DDBJ whole genome shotgun (WGS) entry which is preliminary data.</text>
</comment>
<dbReference type="RefSeq" id="WP_127699872.1">
    <property type="nucleotide sequence ID" value="NZ_SACS01000015.1"/>
</dbReference>
<dbReference type="InterPro" id="IPR014710">
    <property type="entry name" value="RmlC-like_jellyroll"/>
</dbReference>
<dbReference type="InterPro" id="IPR050397">
    <property type="entry name" value="Env_Response_Regulators"/>
</dbReference>
<dbReference type="SUPFAM" id="SSF46785">
    <property type="entry name" value="Winged helix' DNA-binding domain"/>
    <property type="match status" value="1"/>
</dbReference>
<dbReference type="PANTHER" id="PTHR24567:SF74">
    <property type="entry name" value="HTH-TYPE TRANSCRIPTIONAL REGULATOR ARCR"/>
    <property type="match status" value="1"/>
</dbReference>
<dbReference type="EMBL" id="SACS01000015">
    <property type="protein sequence ID" value="RVU35423.1"/>
    <property type="molecule type" value="Genomic_DNA"/>
</dbReference>
<protein>
    <submittedName>
        <fullName evidence="5">Crp/Fnr family transcriptional regulator</fullName>
    </submittedName>
</protein>
<evidence type="ECO:0000313" key="6">
    <source>
        <dbReference type="Proteomes" id="UP000283077"/>
    </source>
</evidence>
<dbReference type="InterPro" id="IPR036390">
    <property type="entry name" value="WH_DNA-bd_sf"/>
</dbReference>
<dbReference type="Pfam" id="PF13545">
    <property type="entry name" value="HTH_Crp_2"/>
    <property type="match status" value="1"/>
</dbReference>
<reference evidence="5 6" key="1">
    <citation type="submission" date="2019-01" db="EMBL/GenBank/DDBJ databases">
        <authorList>
            <person name="Chen W.-M."/>
        </authorList>
    </citation>
    <scope>NUCLEOTIDE SEQUENCE [LARGE SCALE GENOMIC DNA]</scope>
    <source>
        <strain evidence="5 6">KYPC3</strain>
    </source>
</reference>
<evidence type="ECO:0000256" key="3">
    <source>
        <dbReference type="ARBA" id="ARBA00023163"/>
    </source>
</evidence>
<name>A0A437QLM7_9GAMM</name>
<dbReference type="AlphaFoldDB" id="A0A437QLM7"/>
<keyword evidence="2" id="KW-0238">DNA-binding</keyword>
<keyword evidence="3" id="KW-0804">Transcription</keyword>
<evidence type="ECO:0000256" key="2">
    <source>
        <dbReference type="ARBA" id="ARBA00023125"/>
    </source>
</evidence>
<feature type="domain" description="HTH crp-type" evidence="4">
    <location>
        <begin position="156"/>
        <end position="223"/>
    </location>
</feature>
<evidence type="ECO:0000313" key="5">
    <source>
        <dbReference type="EMBL" id="RVU35423.1"/>
    </source>
</evidence>
<evidence type="ECO:0000256" key="1">
    <source>
        <dbReference type="ARBA" id="ARBA00023015"/>
    </source>
</evidence>
<dbReference type="Gene3D" id="1.10.10.10">
    <property type="entry name" value="Winged helix-like DNA-binding domain superfamily/Winged helix DNA-binding domain"/>
    <property type="match status" value="1"/>
</dbReference>